<sequence length="337" mass="39148">MSSQDKCYYVLAFYRIAPLQNPEEEVLLHKNFIENRDIQCRLYLSKDGLNGQMSASKEDAEAYMAWLKSRPPFEDLVFKIHYWHEHVFPKKIVKLKSQLVALDTPVDFSKAGVHIAPKQFREMLENEKDVLLLDVRNDYEWDIGHFEGAERPPCVTFRDFNAYAEKIEKEHPDKPKVMMYCTGGIRCELYSAILKEKGFDDVFQLDGGIINYGLEEGNAHWKGKLFVFDDRMTVPIAEESETETCGRCHKCNHQAESYYNCANMECNLLYISCPTCLDQLKGCCSQKCGEGEKLRPYHEQNPHKPFKKSYEYFGFKKNPHGQGKNKRKAKKNPVNHS</sequence>
<keyword evidence="1" id="KW-0819">tRNA processing</keyword>
<evidence type="ECO:0000313" key="5">
    <source>
        <dbReference type="Proteomes" id="UP000031552"/>
    </source>
</evidence>
<dbReference type="Gene3D" id="3.40.250.10">
    <property type="entry name" value="Rhodanese-like domain"/>
    <property type="match status" value="1"/>
</dbReference>
<dbReference type="SUPFAM" id="SSF52821">
    <property type="entry name" value="Rhodanese/Cell cycle control phosphatase"/>
    <property type="match status" value="1"/>
</dbReference>
<reference evidence="4" key="1">
    <citation type="submission" date="2013-12" db="EMBL/GenBank/DDBJ databases">
        <authorList>
            <person name="Linke B."/>
        </authorList>
    </citation>
    <scope>NUCLEOTIDE SEQUENCE [LARGE SCALE GENOMIC DNA]</scope>
    <source>
        <strain evidence="4">CRIB-18</strain>
    </source>
</reference>
<dbReference type="SMART" id="SM00450">
    <property type="entry name" value="RHOD"/>
    <property type="match status" value="1"/>
</dbReference>
<feature type="domain" description="Rhodanese" evidence="3">
    <location>
        <begin position="126"/>
        <end position="221"/>
    </location>
</feature>
<organism evidence="4 5">
    <name type="scientific">Candidatus Criblamydia sequanensis CRIB-18</name>
    <dbReference type="NCBI Taxonomy" id="1437425"/>
    <lineage>
        <taxon>Bacteria</taxon>
        <taxon>Pseudomonadati</taxon>
        <taxon>Chlamydiota</taxon>
        <taxon>Chlamydiia</taxon>
        <taxon>Parachlamydiales</taxon>
        <taxon>Candidatus Criblamydiaceae</taxon>
        <taxon>Candidatus Criblamydia</taxon>
    </lineage>
</organism>
<dbReference type="NCBIfam" id="NF001135">
    <property type="entry name" value="PRK00142.1-3"/>
    <property type="match status" value="1"/>
</dbReference>
<dbReference type="HAMAP" id="MF_00469">
    <property type="entry name" value="TrhO"/>
    <property type="match status" value="1"/>
</dbReference>
<keyword evidence="1" id="KW-0560">Oxidoreductase</keyword>
<dbReference type="EC" id="1.14.-.-" evidence="1"/>
<evidence type="ECO:0000313" key="4">
    <source>
        <dbReference type="EMBL" id="CDR33024.1"/>
    </source>
</evidence>
<dbReference type="STRING" id="1437425.CSEC_0185"/>
<dbReference type="eggNOG" id="COG1054">
    <property type="taxonomic scope" value="Bacteria"/>
</dbReference>
<dbReference type="PANTHER" id="PTHR43268">
    <property type="entry name" value="THIOSULFATE SULFURTRANSFERASE/RHODANESE-LIKE DOMAIN-CONTAINING PROTEIN 2"/>
    <property type="match status" value="1"/>
</dbReference>
<dbReference type="PROSITE" id="PS50206">
    <property type="entry name" value="RHODANESE_3"/>
    <property type="match status" value="1"/>
</dbReference>
<dbReference type="InterPro" id="IPR022111">
    <property type="entry name" value="Rhodanese_C"/>
</dbReference>
<dbReference type="InterPro" id="IPR001763">
    <property type="entry name" value="Rhodanese-like_dom"/>
</dbReference>
<comment type="caution">
    <text evidence="4">The sequence shown here is derived from an EMBL/GenBank/DDBJ whole genome shotgun (WGS) entry which is preliminary data.</text>
</comment>
<dbReference type="RefSeq" id="WP_079977920.1">
    <property type="nucleotide sequence ID" value="NZ_CCEJ010000001.1"/>
</dbReference>
<dbReference type="InterPro" id="IPR040503">
    <property type="entry name" value="TRHO_N"/>
</dbReference>
<gene>
    <name evidence="1" type="primary">trhO</name>
    <name evidence="4" type="ORF">CSEC_0185</name>
</gene>
<dbReference type="Pfam" id="PF17773">
    <property type="entry name" value="UPF0176_N"/>
    <property type="match status" value="1"/>
</dbReference>
<dbReference type="InterPro" id="IPR036873">
    <property type="entry name" value="Rhodanese-like_dom_sf"/>
</dbReference>
<dbReference type="Pfam" id="PF12368">
    <property type="entry name" value="Rhodanese_C"/>
    <property type="match status" value="1"/>
</dbReference>
<protein>
    <recommendedName>
        <fullName evidence="1">tRNA uridine(34) hydroxylase</fullName>
        <ecNumber evidence="1">1.14.-.-</ecNumber>
    </recommendedName>
    <alternativeName>
        <fullName evidence="1">tRNA hydroxylation protein O</fullName>
    </alternativeName>
</protein>
<dbReference type="NCBIfam" id="NF001134">
    <property type="entry name" value="PRK00142.1-2"/>
    <property type="match status" value="1"/>
</dbReference>
<dbReference type="Proteomes" id="UP000031552">
    <property type="component" value="Unassembled WGS sequence"/>
</dbReference>
<name>A0A090DVM1_9BACT</name>
<dbReference type="EMBL" id="CCEJ010000001">
    <property type="protein sequence ID" value="CDR33024.1"/>
    <property type="molecule type" value="Genomic_DNA"/>
</dbReference>
<evidence type="ECO:0000259" key="3">
    <source>
        <dbReference type="PROSITE" id="PS50206"/>
    </source>
</evidence>
<feature type="compositionally biased region" description="Basic residues" evidence="2">
    <location>
        <begin position="317"/>
        <end position="337"/>
    </location>
</feature>
<accession>A0A090DVM1</accession>
<dbReference type="GO" id="GO:0016705">
    <property type="term" value="F:oxidoreductase activity, acting on paired donors, with incorporation or reduction of molecular oxygen"/>
    <property type="evidence" value="ECO:0007669"/>
    <property type="project" value="UniProtKB-UniRule"/>
</dbReference>
<dbReference type="GO" id="GO:0006400">
    <property type="term" value="P:tRNA modification"/>
    <property type="evidence" value="ECO:0007669"/>
    <property type="project" value="UniProtKB-UniRule"/>
</dbReference>
<feature type="region of interest" description="Disordered" evidence="2">
    <location>
        <begin position="314"/>
        <end position="337"/>
    </location>
</feature>
<comment type="similarity">
    <text evidence="1">Belongs to the TrhO family.</text>
</comment>
<dbReference type="PANTHER" id="PTHR43268:SF3">
    <property type="entry name" value="RHODANESE-LIKE DOMAIN-CONTAINING PROTEIN 7-RELATED"/>
    <property type="match status" value="1"/>
</dbReference>
<evidence type="ECO:0000256" key="1">
    <source>
        <dbReference type="HAMAP-Rule" id="MF_00469"/>
    </source>
</evidence>
<reference evidence="4" key="2">
    <citation type="submission" date="2014-09" db="EMBL/GenBank/DDBJ databases">
        <title>Criblamydia sequanensis harbors a mega-plasmid encoding arsenite resistance.</title>
        <authorList>
            <person name="Bertelli C."/>
            <person name="Goesmann A."/>
            <person name="Greub G."/>
        </authorList>
    </citation>
    <scope>NUCLEOTIDE SEQUENCE [LARGE SCALE GENOMIC DNA]</scope>
    <source>
        <strain evidence="4">CRIB-18</strain>
    </source>
</reference>
<dbReference type="Gene3D" id="3.30.70.100">
    <property type="match status" value="1"/>
</dbReference>
<dbReference type="InterPro" id="IPR020936">
    <property type="entry name" value="TrhO"/>
</dbReference>
<comment type="catalytic activity">
    <reaction evidence="1">
        <text>uridine(34) in tRNA + AH2 + O2 = 5-hydroxyuridine(34) in tRNA + A + H2O</text>
        <dbReference type="Rhea" id="RHEA:64224"/>
        <dbReference type="Rhea" id="RHEA-COMP:11727"/>
        <dbReference type="Rhea" id="RHEA-COMP:13381"/>
        <dbReference type="ChEBI" id="CHEBI:13193"/>
        <dbReference type="ChEBI" id="CHEBI:15377"/>
        <dbReference type="ChEBI" id="CHEBI:15379"/>
        <dbReference type="ChEBI" id="CHEBI:17499"/>
        <dbReference type="ChEBI" id="CHEBI:65315"/>
        <dbReference type="ChEBI" id="CHEBI:136877"/>
    </reaction>
</comment>
<dbReference type="AlphaFoldDB" id="A0A090DVM1"/>
<dbReference type="CDD" id="cd01518">
    <property type="entry name" value="RHOD_YceA"/>
    <property type="match status" value="1"/>
</dbReference>
<keyword evidence="5" id="KW-1185">Reference proteome</keyword>
<proteinExistence type="inferred from homology"/>
<comment type="function">
    <text evidence="1">Catalyzes oxygen-dependent 5-hydroxyuridine (ho5U) modification at position 34 in tRNAs.</text>
</comment>
<evidence type="ECO:0000256" key="2">
    <source>
        <dbReference type="SAM" id="MobiDB-lite"/>
    </source>
</evidence>
<dbReference type="Pfam" id="PF00581">
    <property type="entry name" value="Rhodanese"/>
    <property type="match status" value="1"/>
</dbReference>
<dbReference type="OrthoDB" id="9778326at2"/>